<feature type="non-terminal residue" evidence="1">
    <location>
        <position position="139"/>
    </location>
</feature>
<feature type="non-terminal residue" evidence="1">
    <location>
        <position position="1"/>
    </location>
</feature>
<accession>X1W1C3</accession>
<dbReference type="AlphaFoldDB" id="X1W1C3"/>
<organism evidence="1">
    <name type="scientific">marine sediment metagenome</name>
    <dbReference type="NCBI Taxonomy" id="412755"/>
    <lineage>
        <taxon>unclassified sequences</taxon>
        <taxon>metagenomes</taxon>
        <taxon>ecological metagenomes</taxon>
    </lineage>
</organism>
<name>X1W1C3_9ZZZZ</name>
<gene>
    <name evidence="1" type="ORF">S12H4_60278</name>
</gene>
<dbReference type="EMBL" id="BARW01039632">
    <property type="protein sequence ID" value="GAJ21705.1"/>
    <property type="molecule type" value="Genomic_DNA"/>
</dbReference>
<sequence>EITRLCYVISNRSIFEPKKQGKSYLDRIADIETKLVKYEENACISQHFLLLANIHYLKGRCHLMQSRLYQSICLKGNSSKLAPHAEKQAVKDFHDSIQRYHTLGTGNTRRAVLDELASLMNQIKIDDNKLGSTVIRTNL</sequence>
<protein>
    <submittedName>
        <fullName evidence="1">Uncharacterized protein</fullName>
    </submittedName>
</protein>
<proteinExistence type="predicted"/>
<comment type="caution">
    <text evidence="1">The sequence shown here is derived from an EMBL/GenBank/DDBJ whole genome shotgun (WGS) entry which is preliminary data.</text>
</comment>
<reference evidence="1" key="1">
    <citation type="journal article" date="2014" name="Front. Microbiol.">
        <title>High frequency of phylogenetically diverse reductive dehalogenase-homologous genes in deep subseafloor sedimentary metagenomes.</title>
        <authorList>
            <person name="Kawai M."/>
            <person name="Futagami T."/>
            <person name="Toyoda A."/>
            <person name="Takaki Y."/>
            <person name="Nishi S."/>
            <person name="Hori S."/>
            <person name="Arai W."/>
            <person name="Tsubouchi T."/>
            <person name="Morono Y."/>
            <person name="Uchiyama I."/>
            <person name="Ito T."/>
            <person name="Fujiyama A."/>
            <person name="Inagaki F."/>
            <person name="Takami H."/>
        </authorList>
    </citation>
    <scope>NUCLEOTIDE SEQUENCE</scope>
    <source>
        <strain evidence="1">Expedition CK06-06</strain>
    </source>
</reference>
<evidence type="ECO:0000313" key="1">
    <source>
        <dbReference type="EMBL" id="GAJ21705.1"/>
    </source>
</evidence>